<dbReference type="InterPro" id="IPR020550">
    <property type="entry name" value="Inositol_monophosphatase_CS"/>
</dbReference>
<dbReference type="GO" id="GO:0046854">
    <property type="term" value="P:phosphatidylinositol phosphate biosynthetic process"/>
    <property type="evidence" value="ECO:0007669"/>
    <property type="project" value="InterPro"/>
</dbReference>
<dbReference type="Gene3D" id="3.30.540.10">
    <property type="entry name" value="Fructose-1,6-Bisphosphatase, subunit A, domain 1"/>
    <property type="match status" value="1"/>
</dbReference>
<dbReference type="InterPro" id="IPR000760">
    <property type="entry name" value="Inositol_monophosphatase-like"/>
</dbReference>
<dbReference type="Pfam" id="PF00459">
    <property type="entry name" value="Inositol_P"/>
    <property type="match status" value="1"/>
</dbReference>
<dbReference type="EMBL" id="CP046908">
    <property type="protein sequence ID" value="QGZ34517.1"/>
    <property type="molecule type" value="Genomic_DNA"/>
</dbReference>
<evidence type="ECO:0000256" key="6">
    <source>
        <dbReference type="ARBA" id="ARBA00022723"/>
    </source>
</evidence>
<dbReference type="GO" id="GO:0008934">
    <property type="term" value="F:inositol monophosphate 1-phosphatase activity"/>
    <property type="evidence" value="ECO:0007669"/>
    <property type="project" value="InterPro"/>
</dbReference>
<dbReference type="PRINTS" id="PR00377">
    <property type="entry name" value="IMPHPHTASES"/>
</dbReference>
<dbReference type="PROSITE" id="PS00629">
    <property type="entry name" value="IMP_1"/>
    <property type="match status" value="1"/>
</dbReference>
<protein>
    <recommendedName>
        <fullName evidence="5 10">Inositol-1-monophosphatase</fullName>
        <ecNumber evidence="4 10">3.1.3.25</ecNumber>
    </recommendedName>
</protein>
<comment type="catalytic activity">
    <reaction evidence="1 10">
        <text>a myo-inositol phosphate + H2O = myo-inositol + phosphate</text>
        <dbReference type="Rhea" id="RHEA:24056"/>
        <dbReference type="ChEBI" id="CHEBI:15377"/>
        <dbReference type="ChEBI" id="CHEBI:17268"/>
        <dbReference type="ChEBI" id="CHEBI:43474"/>
        <dbReference type="ChEBI" id="CHEBI:84139"/>
        <dbReference type="EC" id="3.1.3.25"/>
    </reaction>
</comment>
<evidence type="ECO:0000256" key="1">
    <source>
        <dbReference type="ARBA" id="ARBA00001033"/>
    </source>
</evidence>
<dbReference type="EC" id="3.1.3.25" evidence="4 10"/>
<dbReference type="CDD" id="cd01639">
    <property type="entry name" value="IMPase"/>
    <property type="match status" value="1"/>
</dbReference>
<dbReference type="GO" id="GO:0046872">
    <property type="term" value="F:metal ion binding"/>
    <property type="evidence" value="ECO:0007669"/>
    <property type="project" value="UniProtKB-KW"/>
</dbReference>
<reference evidence="11 12" key="1">
    <citation type="submission" date="2019-12" db="EMBL/GenBank/DDBJ databases">
        <title>The genome of Stappia indica PHM037.</title>
        <authorList>
            <person name="Kacar D."/>
            <person name="Galan B."/>
            <person name="Canedo L."/>
            <person name="Rodriguez P."/>
            <person name="de la Calle F."/>
            <person name="Garcia J.L."/>
        </authorList>
    </citation>
    <scope>NUCLEOTIDE SEQUENCE [LARGE SCALE GENOMIC DNA]</scope>
    <source>
        <strain evidence="11 12">PHM037</strain>
    </source>
</reference>
<dbReference type="PROSITE" id="PS00630">
    <property type="entry name" value="IMP_2"/>
    <property type="match status" value="1"/>
</dbReference>
<evidence type="ECO:0000313" key="12">
    <source>
        <dbReference type="Proteomes" id="UP000435648"/>
    </source>
</evidence>
<dbReference type="Proteomes" id="UP000435648">
    <property type="component" value="Chromosome"/>
</dbReference>
<dbReference type="PANTHER" id="PTHR20854">
    <property type="entry name" value="INOSITOL MONOPHOSPHATASE"/>
    <property type="match status" value="1"/>
</dbReference>
<dbReference type="KEGG" id="siw:GH266_08370"/>
<organism evidence="11 12">
    <name type="scientific">Stappia indica</name>
    <dbReference type="NCBI Taxonomy" id="538381"/>
    <lineage>
        <taxon>Bacteria</taxon>
        <taxon>Pseudomonadati</taxon>
        <taxon>Pseudomonadota</taxon>
        <taxon>Alphaproteobacteria</taxon>
        <taxon>Hyphomicrobiales</taxon>
        <taxon>Stappiaceae</taxon>
        <taxon>Stappia</taxon>
    </lineage>
</organism>
<keyword evidence="8 9" id="KW-0460">Magnesium</keyword>
<dbReference type="GO" id="GO:0007165">
    <property type="term" value="P:signal transduction"/>
    <property type="evidence" value="ECO:0007669"/>
    <property type="project" value="TreeGrafter"/>
</dbReference>
<evidence type="ECO:0000313" key="11">
    <source>
        <dbReference type="EMBL" id="QGZ34517.1"/>
    </source>
</evidence>
<feature type="binding site" evidence="9">
    <location>
        <position position="215"/>
    </location>
    <ligand>
        <name>Mg(2+)</name>
        <dbReference type="ChEBI" id="CHEBI:18420"/>
        <label>1</label>
        <note>catalytic</note>
    </ligand>
</feature>
<dbReference type="FunFam" id="3.30.540.10:FF:000003">
    <property type="entry name" value="Inositol-1-monophosphatase"/>
    <property type="match status" value="1"/>
</dbReference>
<dbReference type="Gene3D" id="3.40.190.80">
    <property type="match status" value="1"/>
</dbReference>
<feature type="binding site" evidence="9">
    <location>
        <position position="89"/>
    </location>
    <ligand>
        <name>Mg(2+)</name>
        <dbReference type="ChEBI" id="CHEBI:18420"/>
        <label>1</label>
        <note>catalytic</note>
    </ligand>
</feature>
<dbReference type="GO" id="GO:0006020">
    <property type="term" value="P:inositol metabolic process"/>
    <property type="evidence" value="ECO:0007669"/>
    <property type="project" value="TreeGrafter"/>
</dbReference>
<keyword evidence="7 10" id="KW-0378">Hydrolase</keyword>
<dbReference type="SUPFAM" id="SSF56655">
    <property type="entry name" value="Carbohydrate phosphatase"/>
    <property type="match status" value="1"/>
</dbReference>
<evidence type="ECO:0000256" key="10">
    <source>
        <dbReference type="RuleBase" id="RU364068"/>
    </source>
</evidence>
<evidence type="ECO:0000256" key="5">
    <source>
        <dbReference type="ARBA" id="ARBA00019784"/>
    </source>
</evidence>
<accession>A0A857C6I9</accession>
<evidence type="ECO:0000256" key="2">
    <source>
        <dbReference type="ARBA" id="ARBA00001946"/>
    </source>
</evidence>
<dbReference type="InterPro" id="IPR020583">
    <property type="entry name" value="Inositol_monoP_metal-BS"/>
</dbReference>
<name>A0A857C6I9_9HYPH</name>
<evidence type="ECO:0000256" key="9">
    <source>
        <dbReference type="PIRSR" id="PIRSR600760-2"/>
    </source>
</evidence>
<dbReference type="InterPro" id="IPR033942">
    <property type="entry name" value="IMPase"/>
</dbReference>
<dbReference type="AlphaFoldDB" id="A0A857C6I9"/>
<evidence type="ECO:0000256" key="3">
    <source>
        <dbReference type="ARBA" id="ARBA00009759"/>
    </source>
</evidence>
<comment type="similarity">
    <text evidence="3 10">Belongs to the inositol monophosphatase superfamily.</text>
</comment>
<dbReference type="OrthoDB" id="9785695at2"/>
<evidence type="ECO:0000256" key="7">
    <source>
        <dbReference type="ARBA" id="ARBA00022801"/>
    </source>
</evidence>
<sequence length="278" mass="28788">MSGSANPEVTLRFLALQGLAAEAAALAMRYFENRDAMAISLKGAQDWLTEADGAVEALIRSRIAEVFPQDSVLGEEGGGEVSERVWIVDPIDGTANFAHGDTTWCISIGFLLDGTPELGCIAAPALGETYLARRGHGATMNGKPIKVAATDTITRATVEHGWSPRLPVAGYINNVRALFEAGANVKRSASGAMGLASVACGRSDGYLEGHINSWDVAAGVVIASEAGARVSDFFSGDWTRGNPIVVAAPGIAEDAARVTGLPLAPASHPKDAASQTGD</sequence>
<feature type="binding site" evidence="9">
    <location>
        <position position="92"/>
    </location>
    <ligand>
        <name>Mg(2+)</name>
        <dbReference type="ChEBI" id="CHEBI:18420"/>
        <label>1</label>
        <note>catalytic</note>
    </ligand>
</feature>
<feature type="binding site" evidence="9">
    <location>
        <position position="75"/>
    </location>
    <ligand>
        <name>Mg(2+)</name>
        <dbReference type="ChEBI" id="CHEBI:18420"/>
        <label>1</label>
        <note>catalytic</note>
    </ligand>
</feature>
<feature type="binding site" evidence="9">
    <location>
        <position position="91"/>
    </location>
    <ligand>
        <name>Mg(2+)</name>
        <dbReference type="ChEBI" id="CHEBI:18420"/>
        <label>1</label>
        <note>catalytic</note>
    </ligand>
</feature>
<evidence type="ECO:0000256" key="8">
    <source>
        <dbReference type="ARBA" id="ARBA00022842"/>
    </source>
</evidence>
<proteinExistence type="inferred from homology"/>
<keyword evidence="6 9" id="KW-0479">Metal-binding</keyword>
<evidence type="ECO:0000256" key="4">
    <source>
        <dbReference type="ARBA" id="ARBA00013106"/>
    </source>
</evidence>
<dbReference type="RefSeq" id="WP_158193483.1">
    <property type="nucleotide sequence ID" value="NZ_CP046908.1"/>
</dbReference>
<dbReference type="PANTHER" id="PTHR20854:SF4">
    <property type="entry name" value="INOSITOL-1-MONOPHOSPHATASE-RELATED"/>
    <property type="match status" value="1"/>
</dbReference>
<comment type="cofactor">
    <cofactor evidence="2 9 10">
        <name>Mg(2+)</name>
        <dbReference type="ChEBI" id="CHEBI:18420"/>
    </cofactor>
</comment>
<gene>
    <name evidence="11" type="ORF">GH266_08370</name>
</gene>